<accession>A0ACC5RGS7</accession>
<keyword evidence="2" id="KW-1185">Reference proteome</keyword>
<sequence length="107" mass="11548">MGFPSPAADYVEDRINLNTLFIHHPSATSLIDHGGLTYVVDAAITPRDGDTLCYEIFGEQGIGKLMGGCIVTPDGESIEGEALSEVILMGKVILTITQHYDWGRPTI</sequence>
<name>A0ACC5RGS7_ENTAG</name>
<organism evidence="1 2">
    <name type="scientific">Enterobacter agglomerans</name>
    <name type="common">Erwinia herbicola</name>
    <name type="synonym">Pantoea agglomerans</name>
    <dbReference type="NCBI Taxonomy" id="549"/>
    <lineage>
        <taxon>Bacteria</taxon>
        <taxon>Pseudomonadati</taxon>
        <taxon>Pseudomonadota</taxon>
        <taxon>Gammaproteobacteria</taxon>
        <taxon>Enterobacterales</taxon>
        <taxon>Erwiniaceae</taxon>
        <taxon>Pantoea</taxon>
        <taxon>Pantoea agglomerans group</taxon>
    </lineage>
</organism>
<protein>
    <submittedName>
        <fullName evidence="1">Phage repressor protein</fullName>
    </submittedName>
</protein>
<dbReference type="EMBL" id="JAEOXF010000001">
    <property type="protein sequence ID" value="MBK4723891.1"/>
    <property type="molecule type" value="Genomic_DNA"/>
</dbReference>
<dbReference type="Proteomes" id="UP000633731">
    <property type="component" value="Unassembled WGS sequence"/>
</dbReference>
<gene>
    <name evidence="1" type="ORF">JJL49_01410</name>
</gene>
<comment type="caution">
    <text evidence="1">The sequence shown here is derived from an EMBL/GenBank/DDBJ whole genome shotgun (WGS) entry which is preliminary data.</text>
</comment>
<evidence type="ECO:0000313" key="2">
    <source>
        <dbReference type="Proteomes" id="UP000633731"/>
    </source>
</evidence>
<reference evidence="1" key="1">
    <citation type="submission" date="2021-01" db="EMBL/GenBank/DDBJ databases">
        <title>Draft genome of Pantoea agglomerans Eh 335.</title>
        <authorList>
            <person name="Emsley S.A."/>
            <person name="Oline D.K."/>
            <person name="Saw J.H."/>
            <person name="Ushijima B."/>
            <person name="Videau P."/>
            <person name="Koyack M.J."/>
        </authorList>
    </citation>
    <scope>NUCLEOTIDE SEQUENCE</scope>
    <source>
        <strain evidence="1">Eh 335</strain>
    </source>
</reference>
<proteinExistence type="predicted"/>
<evidence type="ECO:0000313" key="1">
    <source>
        <dbReference type="EMBL" id="MBK4723891.1"/>
    </source>
</evidence>